<comment type="caution">
    <text evidence="1">The sequence shown here is derived from an EMBL/GenBank/DDBJ whole genome shotgun (WGS) entry which is preliminary data.</text>
</comment>
<accession>A0ABY0CAW4</accession>
<dbReference type="InterPro" id="IPR007344">
    <property type="entry name" value="GrpB/CoaE"/>
</dbReference>
<dbReference type="EMBL" id="RZGY01000001">
    <property type="protein sequence ID" value="RUQ87206.1"/>
    <property type="molecule type" value="Genomic_DNA"/>
</dbReference>
<dbReference type="SUPFAM" id="SSF81301">
    <property type="entry name" value="Nucleotidyltransferase"/>
    <property type="match status" value="1"/>
</dbReference>
<dbReference type="Gene3D" id="3.30.460.10">
    <property type="entry name" value="Beta Polymerase, domain 2"/>
    <property type="match status" value="1"/>
</dbReference>
<sequence length="242" mass="27493">MSRCWACPKGVSSDCPSPVPNPSSETARLCTLSVVMRSSCSLDVVRRHHDWRPRPSRRARRLRWMIEIVPYRSEWADEFEREAASLLDRLTGRVDLIEHIGSTAVPDLEAKPIIDLAARTLPGVDPFDLESSIAELGYEQHRSGPRTHGVYVRHTAATRTHILHAFTTGEWETCNQRLFRDKLLHEASARERYRAVKLEASAAAQTGQDYTRRKTAIVEELLNEERASRGLPPTAAWDKTDR</sequence>
<dbReference type="Pfam" id="PF04229">
    <property type="entry name" value="GrpB"/>
    <property type="match status" value="1"/>
</dbReference>
<gene>
    <name evidence="1" type="ORF">ELQ93_09855</name>
</gene>
<dbReference type="InterPro" id="IPR043519">
    <property type="entry name" value="NT_sf"/>
</dbReference>
<dbReference type="PANTHER" id="PTHR34822:SF1">
    <property type="entry name" value="GRPB FAMILY PROTEIN"/>
    <property type="match status" value="1"/>
</dbReference>
<protein>
    <submittedName>
        <fullName evidence="1">GrpB family protein</fullName>
    </submittedName>
</protein>
<organism evidence="1 2">
    <name type="scientific">Labedella gwakjiensis</name>
    <dbReference type="NCBI Taxonomy" id="390269"/>
    <lineage>
        <taxon>Bacteria</taxon>
        <taxon>Bacillati</taxon>
        <taxon>Actinomycetota</taxon>
        <taxon>Actinomycetes</taxon>
        <taxon>Micrococcales</taxon>
        <taxon>Microbacteriaceae</taxon>
        <taxon>Labedella</taxon>
    </lineage>
</organism>
<evidence type="ECO:0000313" key="1">
    <source>
        <dbReference type="EMBL" id="RUQ87206.1"/>
    </source>
</evidence>
<dbReference type="Proteomes" id="UP000268291">
    <property type="component" value="Unassembled WGS sequence"/>
</dbReference>
<keyword evidence="2" id="KW-1185">Reference proteome</keyword>
<proteinExistence type="predicted"/>
<evidence type="ECO:0000313" key="2">
    <source>
        <dbReference type="Proteomes" id="UP000268291"/>
    </source>
</evidence>
<reference evidence="1 2" key="1">
    <citation type="submission" date="2018-12" db="EMBL/GenBank/DDBJ databases">
        <authorList>
            <person name="hu s."/>
            <person name="Xu Y."/>
            <person name="Xu B."/>
            <person name="Li F."/>
        </authorList>
    </citation>
    <scope>NUCLEOTIDE SEQUENCE [LARGE SCALE GENOMIC DNA]</scope>
    <source>
        <strain evidence="1 2">KSW2-17</strain>
    </source>
</reference>
<dbReference type="PANTHER" id="PTHR34822">
    <property type="entry name" value="GRPB DOMAIN PROTEIN (AFU_ORTHOLOGUE AFUA_1G01530)"/>
    <property type="match status" value="1"/>
</dbReference>
<name>A0ABY0CAW4_9MICO</name>